<name>A0A6J4MA70_9CHLR</name>
<organism evidence="1">
    <name type="scientific">uncultured Chloroflexia bacterium</name>
    <dbReference type="NCBI Taxonomy" id="1672391"/>
    <lineage>
        <taxon>Bacteria</taxon>
        <taxon>Bacillati</taxon>
        <taxon>Chloroflexota</taxon>
        <taxon>Chloroflexia</taxon>
        <taxon>environmental samples</taxon>
    </lineage>
</organism>
<accession>A0A6J4MA70</accession>
<evidence type="ECO:0000313" key="1">
    <source>
        <dbReference type="EMBL" id="CAA9354221.1"/>
    </source>
</evidence>
<sequence length="68" mass="7058">APSMGWGSAATAYGTDTLGVTLPSGGSLQSNNLDDEGRIRDKFLFWGSSGKNGIEITGRRLDADAPPC</sequence>
<protein>
    <submittedName>
        <fullName evidence="1">Uncharacterized protein</fullName>
    </submittedName>
</protein>
<dbReference type="EMBL" id="CADCTR010002457">
    <property type="protein sequence ID" value="CAA9354221.1"/>
    <property type="molecule type" value="Genomic_DNA"/>
</dbReference>
<reference evidence="1" key="1">
    <citation type="submission" date="2020-02" db="EMBL/GenBank/DDBJ databases">
        <authorList>
            <person name="Meier V. D."/>
        </authorList>
    </citation>
    <scope>NUCLEOTIDE SEQUENCE</scope>
    <source>
        <strain evidence="1">AVDCRST_MAG93</strain>
    </source>
</reference>
<dbReference type="AlphaFoldDB" id="A0A6J4MA70"/>
<feature type="non-terminal residue" evidence="1">
    <location>
        <position position="1"/>
    </location>
</feature>
<proteinExistence type="predicted"/>
<gene>
    <name evidence="1" type="ORF">AVDCRST_MAG93-7274</name>
</gene>